<dbReference type="GO" id="GO:0006400">
    <property type="term" value="P:tRNA modification"/>
    <property type="evidence" value="ECO:0007669"/>
    <property type="project" value="UniProtKB-UniRule"/>
</dbReference>
<dbReference type="GO" id="GO:0005524">
    <property type="term" value="F:ATP binding"/>
    <property type="evidence" value="ECO:0007669"/>
    <property type="project" value="UniProtKB-UniRule"/>
</dbReference>
<keyword evidence="2 8" id="KW-0963">Cytoplasm</keyword>
<reference evidence="10 11" key="1">
    <citation type="journal article" date="2017" name="Elife">
        <title>Extensive horizontal gene transfer in cheese-associated bacteria.</title>
        <authorList>
            <person name="Bonham K.S."/>
            <person name="Wolfe B.E."/>
            <person name="Dutton R.J."/>
        </authorList>
    </citation>
    <scope>NUCLEOTIDE SEQUENCE [LARGE SCALE GENOMIC DNA]</scope>
    <source>
        <strain evidence="10 11">JB196</strain>
    </source>
</reference>
<keyword evidence="11" id="KW-1185">Reference proteome</keyword>
<dbReference type="GeneID" id="303188021"/>
<dbReference type="RefSeq" id="WP_086962687.1">
    <property type="nucleotide sequence ID" value="NZ_FUKS01000046.1"/>
</dbReference>
<dbReference type="InterPro" id="IPR011063">
    <property type="entry name" value="TilS/TtcA_N"/>
</dbReference>
<comment type="similarity">
    <text evidence="8">Belongs to the tRNA(Ile)-lysidine synthase family.</text>
</comment>
<comment type="subcellular location">
    <subcellularLocation>
        <location evidence="1 8">Cytoplasm</location>
    </subcellularLocation>
</comment>
<comment type="domain">
    <text evidence="8">The N-terminal region contains the highly conserved SGGXDS motif, predicted to be a P-loop motif involved in ATP binding.</text>
</comment>
<dbReference type="Pfam" id="PF09179">
    <property type="entry name" value="TilS"/>
    <property type="match status" value="1"/>
</dbReference>
<dbReference type="Gene3D" id="3.40.50.620">
    <property type="entry name" value="HUPs"/>
    <property type="match status" value="1"/>
</dbReference>
<dbReference type="Proteomes" id="UP000252479">
    <property type="component" value="Unassembled WGS sequence"/>
</dbReference>
<dbReference type="EMBL" id="QPGL01000001">
    <property type="protein sequence ID" value="RCS72794.1"/>
    <property type="molecule type" value="Genomic_DNA"/>
</dbReference>
<proteinExistence type="inferred from homology"/>
<dbReference type="NCBIfam" id="TIGR02433">
    <property type="entry name" value="lysidine_TilS_C"/>
    <property type="match status" value="1"/>
</dbReference>
<evidence type="ECO:0000256" key="3">
    <source>
        <dbReference type="ARBA" id="ARBA00022598"/>
    </source>
</evidence>
<evidence type="ECO:0000256" key="6">
    <source>
        <dbReference type="ARBA" id="ARBA00022840"/>
    </source>
</evidence>
<evidence type="ECO:0000256" key="7">
    <source>
        <dbReference type="ARBA" id="ARBA00048539"/>
    </source>
</evidence>
<evidence type="ECO:0000259" key="9">
    <source>
        <dbReference type="SMART" id="SM00977"/>
    </source>
</evidence>
<dbReference type="PANTHER" id="PTHR43033">
    <property type="entry name" value="TRNA(ILE)-LYSIDINE SYNTHASE-RELATED"/>
    <property type="match status" value="1"/>
</dbReference>
<dbReference type="InterPro" id="IPR012796">
    <property type="entry name" value="Lysidine-tRNA-synth_C"/>
</dbReference>
<gene>
    <name evidence="8 10" type="primary">tilS</name>
    <name evidence="10" type="ORF">CIK83_03775</name>
</gene>
<organism evidence="10 11">
    <name type="scientific">Vibrio casei</name>
    <dbReference type="NCBI Taxonomy" id="673372"/>
    <lineage>
        <taxon>Bacteria</taxon>
        <taxon>Pseudomonadati</taxon>
        <taxon>Pseudomonadota</taxon>
        <taxon>Gammaproteobacteria</taxon>
        <taxon>Vibrionales</taxon>
        <taxon>Vibrionaceae</taxon>
        <taxon>Vibrio</taxon>
    </lineage>
</organism>
<dbReference type="GO" id="GO:0032267">
    <property type="term" value="F:tRNA(Ile)-lysidine synthase activity"/>
    <property type="evidence" value="ECO:0007669"/>
    <property type="project" value="UniProtKB-EC"/>
</dbReference>
<dbReference type="SUPFAM" id="SSF52402">
    <property type="entry name" value="Adenine nucleotide alpha hydrolases-like"/>
    <property type="match status" value="1"/>
</dbReference>
<comment type="catalytic activity">
    <reaction evidence="7 8">
        <text>cytidine(34) in tRNA(Ile2) + L-lysine + ATP = lysidine(34) in tRNA(Ile2) + AMP + diphosphate + H(+)</text>
        <dbReference type="Rhea" id="RHEA:43744"/>
        <dbReference type="Rhea" id="RHEA-COMP:10625"/>
        <dbReference type="Rhea" id="RHEA-COMP:10670"/>
        <dbReference type="ChEBI" id="CHEBI:15378"/>
        <dbReference type="ChEBI" id="CHEBI:30616"/>
        <dbReference type="ChEBI" id="CHEBI:32551"/>
        <dbReference type="ChEBI" id="CHEBI:33019"/>
        <dbReference type="ChEBI" id="CHEBI:82748"/>
        <dbReference type="ChEBI" id="CHEBI:83665"/>
        <dbReference type="ChEBI" id="CHEBI:456215"/>
        <dbReference type="EC" id="6.3.4.19"/>
    </reaction>
</comment>
<dbReference type="GO" id="GO:0005737">
    <property type="term" value="C:cytoplasm"/>
    <property type="evidence" value="ECO:0007669"/>
    <property type="project" value="UniProtKB-SubCell"/>
</dbReference>
<dbReference type="PANTHER" id="PTHR43033:SF1">
    <property type="entry name" value="TRNA(ILE)-LYSIDINE SYNTHASE-RELATED"/>
    <property type="match status" value="1"/>
</dbReference>
<keyword evidence="4 8" id="KW-0819">tRNA processing</keyword>
<evidence type="ECO:0000256" key="8">
    <source>
        <dbReference type="HAMAP-Rule" id="MF_01161"/>
    </source>
</evidence>
<feature type="domain" description="Lysidine-tRNA(Ile) synthetase C-terminal" evidence="9">
    <location>
        <begin position="377"/>
        <end position="446"/>
    </location>
</feature>
<protein>
    <recommendedName>
        <fullName evidence="8">tRNA(Ile)-lysidine synthase</fullName>
        <ecNumber evidence="8">6.3.4.19</ecNumber>
    </recommendedName>
    <alternativeName>
        <fullName evidence="8">tRNA(Ile)-2-lysyl-cytidine synthase</fullName>
    </alternativeName>
    <alternativeName>
        <fullName evidence="8">tRNA(Ile)-lysidine synthetase</fullName>
    </alternativeName>
</protein>
<dbReference type="InterPro" id="IPR015262">
    <property type="entry name" value="tRNA_Ile_lys_synt_subst-bd"/>
</dbReference>
<evidence type="ECO:0000313" key="11">
    <source>
        <dbReference type="Proteomes" id="UP000252479"/>
    </source>
</evidence>
<keyword evidence="5 8" id="KW-0547">Nucleotide-binding</keyword>
<keyword evidence="3 8" id="KW-0436">Ligase</keyword>
<dbReference type="Pfam" id="PF11734">
    <property type="entry name" value="TilS_C"/>
    <property type="match status" value="1"/>
</dbReference>
<dbReference type="SUPFAM" id="SSF82829">
    <property type="entry name" value="MesJ substrate recognition domain-like"/>
    <property type="match status" value="1"/>
</dbReference>
<evidence type="ECO:0000256" key="4">
    <source>
        <dbReference type="ARBA" id="ARBA00022694"/>
    </source>
</evidence>
<evidence type="ECO:0000313" key="10">
    <source>
        <dbReference type="EMBL" id="RCS72794.1"/>
    </source>
</evidence>
<dbReference type="Gene3D" id="1.20.59.20">
    <property type="match status" value="1"/>
</dbReference>
<evidence type="ECO:0000256" key="1">
    <source>
        <dbReference type="ARBA" id="ARBA00004496"/>
    </source>
</evidence>
<sequence length="456" mass="51927">MLYPFFSQQLNQYASVGTRFVLALSGGLDSRVLLHLLGRFKQHYPQFSYQAVHIHHGLSFHADEWLASCQAWSQEEKIDFFYEQVDVIQGPRISLEQAARDARYQALDNYMDSDTILLTGQHATDQLETFLLALKRGSGPKGLSAMAEFTAFSDGHMMRPLLSVSRDEIENYAVHNHLQWIEDESNEDTRFDRNFIRHQITPVLKQRWPHIEKTISRSAALCAEQELLLHELLNERYSGMIGNDGALSIKALNTQSRAARAALIRMWLDDQGQLMPSAKQVEHIWQDIALAKTNAAPVFQYGKTQIGRLDQQLYVFNKTKDLSSIHLTWDKRHPLDLPDGLGQLILRPITKDSVLPSEFLSAKSIQTLALPDELTSISVVFRASGIHAHPEERTHGRPLKKLLQDSNVPVWLRHRIPFLIEGNELISAVGLWIGKPYSGCTYQLIWVDKTSRDIGM</sequence>
<comment type="function">
    <text evidence="8">Ligates lysine onto the cytidine present at position 34 of the AUA codon-specific tRNA(Ile) that contains the anticodon CAU, in an ATP-dependent manner. Cytidine is converted to lysidine, thus changing the amino acid specificity of the tRNA from methionine to isoleucine.</text>
</comment>
<dbReference type="AlphaFoldDB" id="A0A368LLM7"/>
<dbReference type="Pfam" id="PF01171">
    <property type="entry name" value="ATP_bind_3"/>
    <property type="match status" value="1"/>
</dbReference>
<keyword evidence="6 8" id="KW-0067">ATP-binding</keyword>
<dbReference type="InterPro" id="IPR014729">
    <property type="entry name" value="Rossmann-like_a/b/a_fold"/>
</dbReference>
<dbReference type="EC" id="6.3.4.19" evidence="8"/>
<dbReference type="InterPro" id="IPR012094">
    <property type="entry name" value="tRNA_Ile_lys_synt"/>
</dbReference>
<dbReference type="HAMAP" id="MF_01161">
    <property type="entry name" value="tRNA_Ile_lys_synt"/>
    <property type="match status" value="1"/>
</dbReference>
<feature type="binding site" evidence="8">
    <location>
        <begin position="25"/>
        <end position="30"/>
    </location>
    <ligand>
        <name>ATP</name>
        <dbReference type="ChEBI" id="CHEBI:30616"/>
    </ligand>
</feature>
<comment type="caution">
    <text evidence="10">The sequence shown here is derived from an EMBL/GenBank/DDBJ whole genome shotgun (WGS) entry which is preliminary data.</text>
</comment>
<evidence type="ECO:0000256" key="2">
    <source>
        <dbReference type="ARBA" id="ARBA00022490"/>
    </source>
</evidence>
<accession>A0A368LLM7</accession>
<dbReference type="CDD" id="cd01992">
    <property type="entry name" value="TilS_N"/>
    <property type="match status" value="1"/>
</dbReference>
<dbReference type="SUPFAM" id="SSF56037">
    <property type="entry name" value="PheT/TilS domain"/>
    <property type="match status" value="1"/>
</dbReference>
<dbReference type="SMART" id="SM00977">
    <property type="entry name" value="TilS_C"/>
    <property type="match status" value="1"/>
</dbReference>
<evidence type="ECO:0000256" key="5">
    <source>
        <dbReference type="ARBA" id="ARBA00022741"/>
    </source>
</evidence>
<dbReference type="InterPro" id="IPR012795">
    <property type="entry name" value="tRNA_Ile_lys_synt_N"/>
</dbReference>
<name>A0A368LLM7_9VIBR</name>
<dbReference type="NCBIfam" id="TIGR02432">
    <property type="entry name" value="lysidine_TilS_N"/>
    <property type="match status" value="1"/>
</dbReference>